<proteinExistence type="predicted"/>
<dbReference type="AlphaFoldDB" id="A0A8B6C0K3"/>
<protein>
    <submittedName>
        <fullName evidence="1">Uncharacterized protein</fullName>
    </submittedName>
</protein>
<reference evidence="1" key="1">
    <citation type="submission" date="2018-11" db="EMBL/GenBank/DDBJ databases">
        <authorList>
            <person name="Alioto T."/>
            <person name="Alioto T."/>
        </authorList>
    </citation>
    <scope>NUCLEOTIDE SEQUENCE</scope>
</reference>
<comment type="caution">
    <text evidence="1">The sequence shown here is derived from an EMBL/GenBank/DDBJ whole genome shotgun (WGS) entry which is preliminary data.</text>
</comment>
<name>A0A8B6C0K3_MYTGA</name>
<evidence type="ECO:0000313" key="2">
    <source>
        <dbReference type="Proteomes" id="UP000596742"/>
    </source>
</evidence>
<accession>A0A8B6C0K3</accession>
<dbReference type="EMBL" id="UYJE01000984">
    <property type="protein sequence ID" value="VDH98224.1"/>
    <property type="molecule type" value="Genomic_DNA"/>
</dbReference>
<dbReference type="Proteomes" id="UP000596742">
    <property type="component" value="Unassembled WGS sequence"/>
</dbReference>
<sequence>MTKDNFIYPSEELKELASEIKVAEARYSTKGTLAQRKEIARKVVADQAPDQSNHADDNIVAVVPVVHPVAQTIHPVAQVVQPVA</sequence>
<gene>
    <name evidence="1" type="ORF">MGAL_10B006150</name>
</gene>
<evidence type="ECO:0000313" key="1">
    <source>
        <dbReference type="EMBL" id="VDH98224.1"/>
    </source>
</evidence>
<dbReference type="OrthoDB" id="6195142at2759"/>
<organism evidence="1 2">
    <name type="scientific">Mytilus galloprovincialis</name>
    <name type="common">Mediterranean mussel</name>
    <dbReference type="NCBI Taxonomy" id="29158"/>
    <lineage>
        <taxon>Eukaryota</taxon>
        <taxon>Metazoa</taxon>
        <taxon>Spiralia</taxon>
        <taxon>Lophotrochozoa</taxon>
        <taxon>Mollusca</taxon>
        <taxon>Bivalvia</taxon>
        <taxon>Autobranchia</taxon>
        <taxon>Pteriomorphia</taxon>
        <taxon>Mytilida</taxon>
        <taxon>Mytiloidea</taxon>
        <taxon>Mytilidae</taxon>
        <taxon>Mytilinae</taxon>
        <taxon>Mytilus</taxon>
    </lineage>
</organism>
<keyword evidence="2" id="KW-1185">Reference proteome</keyword>